<organism evidence="7 8">
    <name type="scientific">Aquimarina algiphila</name>
    <dbReference type="NCBI Taxonomy" id="2047982"/>
    <lineage>
        <taxon>Bacteria</taxon>
        <taxon>Pseudomonadati</taxon>
        <taxon>Bacteroidota</taxon>
        <taxon>Flavobacteriia</taxon>
        <taxon>Flavobacteriales</taxon>
        <taxon>Flavobacteriaceae</taxon>
        <taxon>Aquimarina</taxon>
    </lineage>
</organism>
<dbReference type="InterPro" id="IPR031680">
    <property type="entry name" value="Hepar_II_III_N"/>
</dbReference>
<name>A0A554VFF1_9FLAO</name>
<dbReference type="PANTHER" id="PTHR39210:SF1">
    <property type="entry name" value="HEPARIN-SULFATE LYASE"/>
    <property type="match status" value="1"/>
</dbReference>
<evidence type="ECO:0000256" key="2">
    <source>
        <dbReference type="ARBA" id="ARBA00022729"/>
    </source>
</evidence>
<evidence type="ECO:0000313" key="8">
    <source>
        <dbReference type="Proteomes" id="UP000318833"/>
    </source>
</evidence>
<sequence length="528" mass="62718">MDRNKIKLLLQTVKHLKFKQIYYQLYYLIRNKFFKRIYVKELKKEIHPLNWHDSFLYTNSFIKENRFTFLNLPHQFTDKINWNYADFGKLWTYNLNYFDFLNQKDCSAGEGLKLINDYIENESNLKDGKEPYPISLRGINWIKFLSKNKISEVKINQTLYNHYETLIHNLEYHLLGNHLLENGYSLLFGAYYFKDESLYKKAKQILTEELTEQILSDGAHFELSPMYHQILFHRILDCIRLIQLNKWQEDNLLLFLKGKASLMRSWLEEITFCNGVIPMVNDSAYRIAPESDQLFQFAEEIGLERKKEKLRASGYRMFRSKNYELFIDVGNVGPDYQPGHAHSDTFNFELYVRSKPILVDPGISTYEKNDRRLKERGTSYHNTVKIGNQDQTKVWDGFRIAKRAKIIELKEIDNTIEAAHNGYKNLGIIHTRRFSTHETNIIQIEDIISKKVDEEQVAFFHFHPDVKEIRILNNKIELINNGIIIHFEGNEVVIKEEEYQYCLGFNSTKKAKKIKVYFNTTLSTRIDL</sequence>
<dbReference type="PANTHER" id="PTHR39210">
    <property type="entry name" value="HEPARIN-SULFATE LYASE"/>
    <property type="match status" value="1"/>
</dbReference>
<dbReference type="Gene3D" id="1.50.10.100">
    <property type="entry name" value="Chondroitin AC/alginate lyase"/>
    <property type="match status" value="1"/>
</dbReference>
<protein>
    <submittedName>
        <fullName evidence="7">Uncharacterized protein</fullName>
    </submittedName>
</protein>
<dbReference type="Pfam" id="PF07940">
    <property type="entry name" value="Hepar_II_III_C"/>
    <property type="match status" value="1"/>
</dbReference>
<dbReference type="RefSeq" id="WP_143917803.1">
    <property type="nucleotide sequence ID" value="NZ_CANMIK010000060.1"/>
</dbReference>
<dbReference type="AlphaFoldDB" id="A0A554VFF1"/>
<feature type="domain" description="Heparinase II/III-like C-terminal" evidence="5">
    <location>
        <begin position="307"/>
        <end position="519"/>
    </location>
</feature>
<keyword evidence="3" id="KW-0574">Periplasm</keyword>
<reference evidence="7 8" key="1">
    <citation type="submission" date="2019-07" db="EMBL/GenBank/DDBJ databases">
        <title>The draft genome sequence of Aquimarina algiphila M91.</title>
        <authorList>
            <person name="Meng X."/>
        </authorList>
    </citation>
    <scope>NUCLEOTIDE SEQUENCE [LARGE SCALE GENOMIC DNA]</scope>
    <source>
        <strain evidence="7 8">M91</strain>
    </source>
</reference>
<evidence type="ECO:0000256" key="4">
    <source>
        <dbReference type="ARBA" id="ARBA00023239"/>
    </source>
</evidence>
<keyword evidence="2" id="KW-0732">Signal</keyword>
<evidence type="ECO:0000259" key="5">
    <source>
        <dbReference type="Pfam" id="PF07940"/>
    </source>
</evidence>
<evidence type="ECO:0000313" key="7">
    <source>
        <dbReference type="EMBL" id="TSE05958.1"/>
    </source>
</evidence>
<keyword evidence="8" id="KW-1185">Reference proteome</keyword>
<proteinExistence type="predicted"/>
<dbReference type="Pfam" id="PF16889">
    <property type="entry name" value="Hepar_II_III_N"/>
    <property type="match status" value="1"/>
</dbReference>
<gene>
    <name evidence="7" type="ORF">FOF46_21005</name>
</gene>
<dbReference type="InterPro" id="IPR012480">
    <property type="entry name" value="Hepar_II_III_C"/>
</dbReference>
<dbReference type="Proteomes" id="UP000318833">
    <property type="component" value="Unassembled WGS sequence"/>
</dbReference>
<dbReference type="GO" id="GO:0016829">
    <property type="term" value="F:lyase activity"/>
    <property type="evidence" value="ECO:0007669"/>
    <property type="project" value="UniProtKB-KW"/>
</dbReference>
<dbReference type="GO" id="GO:0042597">
    <property type="term" value="C:periplasmic space"/>
    <property type="evidence" value="ECO:0007669"/>
    <property type="project" value="UniProtKB-SubCell"/>
</dbReference>
<dbReference type="Gene3D" id="2.70.98.70">
    <property type="match status" value="1"/>
</dbReference>
<dbReference type="OrthoDB" id="7335480at2"/>
<evidence type="ECO:0000256" key="1">
    <source>
        <dbReference type="ARBA" id="ARBA00004418"/>
    </source>
</evidence>
<dbReference type="SUPFAM" id="SSF48230">
    <property type="entry name" value="Chondroitin AC/alginate lyase"/>
    <property type="match status" value="1"/>
</dbReference>
<keyword evidence="4" id="KW-0456">Lyase</keyword>
<dbReference type="EMBL" id="VLNR01000052">
    <property type="protein sequence ID" value="TSE05958.1"/>
    <property type="molecule type" value="Genomic_DNA"/>
</dbReference>
<evidence type="ECO:0000256" key="3">
    <source>
        <dbReference type="ARBA" id="ARBA00022764"/>
    </source>
</evidence>
<feature type="domain" description="Heparin-sulfate lyase N-terminal" evidence="6">
    <location>
        <begin position="140"/>
        <end position="284"/>
    </location>
</feature>
<comment type="subcellular location">
    <subcellularLocation>
        <location evidence="1">Periplasm</location>
    </subcellularLocation>
</comment>
<accession>A0A554VFF1</accession>
<comment type="caution">
    <text evidence="7">The sequence shown here is derived from an EMBL/GenBank/DDBJ whole genome shotgun (WGS) entry which is preliminary data.</text>
</comment>
<evidence type="ECO:0000259" key="6">
    <source>
        <dbReference type="Pfam" id="PF16889"/>
    </source>
</evidence>
<dbReference type="InterPro" id="IPR008929">
    <property type="entry name" value="Chondroitin_lyas"/>
</dbReference>